<reference evidence="6" key="2">
    <citation type="submission" date="2022-10" db="EMBL/GenBank/DDBJ databases">
        <authorList>
            <consortium name="ENA_rothamsted_submissions"/>
            <consortium name="culmorum"/>
            <person name="King R."/>
        </authorList>
    </citation>
    <scope>NUCLEOTIDE SEQUENCE</scope>
</reference>
<dbReference type="EMBL" id="OU895880">
    <property type="protein sequence ID" value="CAG9811539.1"/>
    <property type="molecule type" value="Genomic_DNA"/>
</dbReference>
<feature type="binding site" evidence="4">
    <location>
        <begin position="255"/>
        <end position="259"/>
    </location>
    <ligand>
        <name>ATP</name>
        <dbReference type="ChEBI" id="CHEBI:30616"/>
    </ligand>
</feature>
<accession>A0A9N9S9I1</accession>
<dbReference type="CDD" id="cd24046">
    <property type="entry name" value="ASKHA_NBD_NTPDase5-like"/>
    <property type="match status" value="1"/>
</dbReference>
<keyword evidence="5" id="KW-1133">Transmembrane helix</keyword>
<dbReference type="Gene3D" id="3.30.420.40">
    <property type="match status" value="1"/>
</dbReference>
<keyword evidence="4" id="KW-0547">Nucleotide-binding</keyword>
<evidence type="ECO:0000256" key="2">
    <source>
        <dbReference type="ARBA" id="ARBA00022801"/>
    </source>
</evidence>
<dbReference type="Proteomes" id="UP001153620">
    <property type="component" value="Chromosome 4"/>
</dbReference>
<protein>
    <recommendedName>
        <fullName evidence="8">Ectonucleoside triphosphate diphosphohydrolase 5</fullName>
    </recommendedName>
</protein>
<evidence type="ECO:0000256" key="1">
    <source>
        <dbReference type="ARBA" id="ARBA00009283"/>
    </source>
</evidence>
<dbReference type="PANTHER" id="PTHR11782:SF127">
    <property type="entry name" value="NTPASE, ISOFORM F"/>
    <property type="match status" value="1"/>
</dbReference>
<dbReference type="Gene3D" id="3.30.420.150">
    <property type="entry name" value="Exopolyphosphatase. Domain 2"/>
    <property type="match status" value="1"/>
</dbReference>
<dbReference type="InterPro" id="IPR000407">
    <property type="entry name" value="GDA1_CD39_NTPase"/>
</dbReference>
<evidence type="ECO:0000256" key="5">
    <source>
        <dbReference type="SAM" id="Phobius"/>
    </source>
</evidence>
<name>A0A9N9S9I1_9DIPT</name>
<dbReference type="GO" id="GO:0016787">
    <property type="term" value="F:hydrolase activity"/>
    <property type="evidence" value="ECO:0007669"/>
    <property type="project" value="UniProtKB-KW"/>
</dbReference>
<evidence type="ECO:0000313" key="7">
    <source>
        <dbReference type="Proteomes" id="UP001153620"/>
    </source>
</evidence>
<dbReference type="Pfam" id="PF01150">
    <property type="entry name" value="GDA1_CD39"/>
    <property type="match status" value="1"/>
</dbReference>
<dbReference type="PANTHER" id="PTHR11782">
    <property type="entry name" value="ADENOSINE/GUANOSINE DIPHOSPHATASE"/>
    <property type="match status" value="1"/>
</dbReference>
<reference evidence="6" key="1">
    <citation type="submission" date="2022-01" db="EMBL/GenBank/DDBJ databases">
        <authorList>
            <person name="King R."/>
        </authorList>
    </citation>
    <scope>NUCLEOTIDE SEQUENCE</scope>
</reference>
<dbReference type="OrthoDB" id="6372431at2759"/>
<proteinExistence type="inferred from homology"/>
<keyword evidence="5" id="KW-0812">Transmembrane</keyword>
<comment type="similarity">
    <text evidence="1">Belongs to the GDA1/CD39 NTPase family.</text>
</comment>
<keyword evidence="2" id="KW-0378">Hydrolase</keyword>
<evidence type="ECO:0000313" key="6">
    <source>
        <dbReference type="EMBL" id="CAG9811539.1"/>
    </source>
</evidence>
<keyword evidence="7" id="KW-1185">Reference proteome</keyword>
<organism evidence="6 7">
    <name type="scientific">Chironomus riparius</name>
    <dbReference type="NCBI Taxonomy" id="315576"/>
    <lineage>
        <taxon>Eukaryota</taxon>
        <taxon>Metazoa</taxon>
        <taxon>Ecdysozoa</taxon>
        <taxon>Arthropoda</taxon>
        <taxon>Hexapoda</taxon>
        <taxon>Insecta</taxon>
        <taxon>Pterygota</taxon>
        <taxon>Neoptera</taxon>
        <taxon>Endopterygota</taxon>
        <taxon>Diptera</taxon>
        <taxon>Nematocera</taxon>
        <taxon>Chironomoidea</taxon>
        <taxon>Chironomidae</taxon>
        <taxon>Chironominae</taxon>
        <taxon>Chironomus</taxon>
    </lineage>
</organism>
<gene>
    <name evidence="6" type="ORF">CHIRRI_LOCUS14341</name>
</gene>
<dbReference type="GO" id="GO:0005524">
    <property type="term" value="F:ATP binding"/>
    <property type="evidence" value="ECO:0007669"/>
    <property type="project" value="UniProtKB-KW"/>
</dbReference>
<evidence type="ECO:0000256" key="3">
    <source>
        <dbReference type="PIRSR" id="PIRSR600407-1"/>
    </source>
</evidence>
<feature type="transmembrane region" description="Helical" evidence="5">
    <location>
        <begin position="61"/>
        <end position="84"/>
    </location>
</feature>
<evidence type="ECO:0000256" key="4">
    <source>
        <dbReference type="PIRSR" id="PIRSR600407-2"/>
    </source>
</evidence>
<sequence>MPSKNDNLRKRKFMHNRKNGNFDVKMKNSDYEYELLITDSHEKKPIKKIHNKHGPKTSQNAGLFFSFMCLVVTVTILIIFFGIYTDSLHPIIDTIATQLGYSEKQYGAIFDAGSTGSRVLAFEFHKAYLDGRLVLDNELFKELKPGLSSLTPEKGAIQIKQLLDEAKQFIPEQYWPNTPIALKATAGLRMLGASKSEAILQAVRDIFTESGFMTNDHSVEIMDGTDEGIFSWFTVNYLSNRLTSRNTAAALDLGGGSTQVTYELNEIQPSYKDFIHPVPVFNSEVNVFTNSYLGLGLMALRHAVISYQKADNQTSFENECVNPIVKNKSWIYQNNEYSVSGKENKKASPDNPEVDFETCVESVKRQVMPLLKPKPIRIQEHIINAFSYYYDRAIETGMVDPFLGGEVTVADFTKKARESCATANTDQPFMCLDLVYISVLLQDGFGLNPQTNIRLFKKIRGHEVSWALGCFFQNYITLQQKMKRASN</sequence>
<keyword evidence="5" id="KW-0472">Membrane</keyword>
<keyword evidence="4" id="KW-0067">ATP-binding</keyword>
<evidence type="ECO:0008006" key="8">
    <source>
        <dbReference type="Google" id="ProtNLM"/>
    </source>
</evidence>
<dbReference type="AlphaFoldDB" id="A0A9N9S9I1"/>
<feature type="active site" description="Proton acceptor" evidence="3">
    <location>
        <position position="227"/>
    </location>
</feature>